<evidence type="ECO:0000259" key="2">
    <source>
        <dbReference type="SMART" id="SM00322"/>
    </source>
</evidence>
<dbReference type="SUPFAM" id="SSF54791">
    <property type="entry name" value="Eukaryotic type KH-domain (KH-domain type I)"/>
    <property type="match status" value="1"/>
</dbReference>
<dbReference type="InterPro" id="IPR004087">
    <property type="entry name" value="KH_dom"/>
</dbReference>
<dbReference type="SMART" id="SM00322">
    <property type="entry name" value="KH"/>
    <property type="match status" value="1"/>
</dbReference>
<dbReference type="AlphaFoldDB" id="A0A915D5S9"/>
<evidence type="ECO:0000256" key="1">
    <source>
        <dbReference type="PROSITE-ProRule" id="PRU00117"/>
    </source>
</evidence>
<feature type="domain" description="K Homology" evidence="2">
    <location>
        <begin position="78"/>
        <end position="149"/>
    </location>
</feature>
<keyword evidence="3" id="KW-1185">Reference proteome</keyword>
<accession>A0A915D5S9</accession>
<dbReference type="GO" id="GO:0003723">
    <property type="term" value="F:RNA binding"/>
    <property type="evidence" value="ECO:0007669"/>
    <property type="project" value="UniProtKB-UniRule"/>
</dbReference>
<dbReference type="WBParaSite" id="jg157">
    <property type="protein sequence ID" value="jg157"/>
    <property type="gene ID" value="jg157"/>
</dbReference>
<dbReference type="Pfam" id="PF00013">
    <property type="entry name" value="KH_1"/>
    <property type="match status" value="1"/>
</dbReference>
<name>A0A915D5S9_9BILA</name>
<dbReference type="InterPro" id="IPR004088">
    <property type="entry name" value="KH_dom_type_1"/>
</dbReference>
<evidence type="ECO:0000313" key="3">
    <source>
        <dbReference type="Proteomes" id="UP000887574"/>
    </source>
</evidence>
<dbReference type="Gene3D" id="3.30.1370.10">
    <property type="entry name" value="K Homology domain, type 1"/>
    <property type="match status" value="1"/>
</dbReference>
<evidence type="ECO:0000313" key="4">
    <source>
        <dbReference type="WBParaSite" id="jg157"/>
    </source>
</evidence>
<dbReference type="Proteomes" id="UP000887574">
    <property type="component" value="Unplaced"/>
</dbReference>
<keyword evidence="1" id="KW-0694">RNA-binding</keyword>
<sequence length="160" mass="17973">MHFQCKASFEVKQHLELQQFICVDQINDLKNAFPCFNSAELAASCKDEEYTEDTVVNYCSELKTAFECMNPIVVDECGEANFNVWKSVFGYFVSKAIIGKGGETVKAIGHKYNAIISVNDQNTPERSVSITAVPDAAVDCFQEILRLISQTFIFFPTMDE</sequence>
<dbReference type="PROSITE" id="PS50084">
    <property type="entry name" value="KH_TYPE_1"/>
    <property type="match status" value="1"/>
</dbReference>
<organism evidence="3 4">
    <name type="scientific">Ditylenchus dipsaci</name>
    <dbReference type="NCBI Taxonomy" id="166011"/>
    <lineage>
        <taxon>Eukaryota</taxon>
        <taxon>Metazoa</taxon>
        <taxon>Ecdysozoa</taxon>
        <taxon>Nematoda</taxon>
        <taxon>Chromadorea</taxon>
        <taxon>Rhabditida</taxon>
        <taxon>Tylenchina</taxon>
        <taxon>Tylenchomorpha</taxon>
        <taxon>Sphaerularioidea</taxon>
        <taxon>Anguinidae</taxon>
        <taxon>Anguininae</taxon>
        <taxon>Ditylenchus</taxon>
    </lineage>
</organism>
<protein>
    <submittedName>
        <fullName evidence="4">K Homology domain-containing protein</fullName>
    </submittedName>
</protein>
<dbReference type="InterPro" id="IPR036612">
    <property type="entry name" value="KH_dom_type_1_sf"/>
</dbReference>
<proteinExistence type="predicted"/>
<reference evidence="4" key="1">
    <citation type="submission" date="2022-11" db="UniProtKB">
        <authorList>
            <consortium name="WormBaseParasite"/>
        </authorList>
    </citation>
    <scope>IDENTIFICATION</scope>
</reference>